<evidence type="ECO:0000256" key="2">
    <source>
        <dbReference type="ARBA" id="ARBA00008661"/>
    </source>
</evidence>
<evidence type="ECO:0000313" key="12">
    <source>
        <dbReference type="EMBL" id="KAJ8039141.1"/>
    </source>
</evidence>
<dbReference type="Proteomes" id="UP001152320">
    <property type="component" value="Chromosome 7"/>
</dbReference>
<dbReference type="PANTHER" id="PTHR11214">
    <property type="entry name" value="BETA-1,3-N-ACETYLGLUCOSAMINYLTRANSFERASE"/>
    <property type="match status" value="1"/>
</dbReference>
<keyword evidence="7" id="KW-1133">Transmembrane helix</keyword>
<evidence type="ECO:0000256" key="3">
    <source>
        <dbReference type="ARBA" id="ARBA00022676"/>
    </source>
</evidence>
<proteinExistence type="inferred from homology"/>
<dbReference type="GO" id="GO:0016758">
    <property type="term" value="F:hexosyltransferase activity"/>
    <property type="evidence" value="ECO:0007669"/>
    <property type="project" value="InterPro"/>
</dbReference>
<dbReference type="EC" id="2.4.1.-" evidence="11"/>
<evidence type="ECO:0000256" key="11">
    <source>
        <dbReference type="RuleBase" id="RU363063"/>
    </source>
</evidence>
<name>A0A9Q1C781_HOLLE</name>
<dbReference type="AlphaFoldDB" id="A0A9Q1C781"/>
<evidence type="ECO:0000256" key="10">
    <source>
        <dbReference type="ARBA" id="ARBA00023180"/>
    </source>
</evidence>
<sequence>MFFKVQDTNIHTHLTSSPDNIEAMKSQAVTFKIRDLCNVTRKNTKEVFLLVLMLSAPMNFEQRQNQRQHCLNVSEVSGKRIERLFLLGNSADKFLNKKIMEEFKIFQDILIGDFQDSYKNLTLKTLSGLKWASLYCSQARYVMKVDDDTLINFKTLIDTLTISPKEDFITGHVCRRCRPVRDQMHKWYISLDEYPKSFYPNYVKGLAYVMSGDFPAKIINMSHKTPFFLWEDVYIGMILEKLAIRPHNNRCFTMKPHLDEFSLCKYITACAIHFNNRPQDDFRYCKSLKQFHENATDNC</sequence>
<gene>
    <name evidence="12" type="ORF">HOLleu_16764</name>
</gene>
<dbReference type="Gene3D" id="3.90.550.50">
    <property type="match status" value="1"/>
</dbReference>
<evidence type="ECO:0000313" key="13">
    <source>
        <dbReference type="Proteomes" id="UP001152320"/>
    </source>
</evidence>
<comment type="subcellular location">
    <subcellularLocation>
        <location evidence="1 11">Golgi apparatus membrane</location>
        <topology evidence="1 11">Single-pass type II membrane protein</topology>
    </subcellularLocation>
</comment>
<dbReference type="PANTHER" id="PTHR11214:SF314">
    <property type="entry name" value="HEXOSYLTRANSFERASE"/>
    <property type="match status" value="1"/>
</dbReference>
<reference evidence="12" key="1">
    <citation type="submission" date="2021-10" db="EMBL/GenBank/DDBJ databases">
        <title>Tropical sea cucumber genome reveals ecological adaptation and Cuvierian tubules defense mechanism.</title>
        <authorList>
            <person name="Chen T."/>
        </authorList>
    </citation>
    <scope>NUCLEOTIDE SEQUENCE</scope>
    <source>
        <strain evidence="12">Nanhai2018</strain>
        <tissue evidence="12">Muscle</tissue>
    </source>
</reference>
<dbReference type="GO" id="GO:0006493">
    <property type="term" value="P:protein O-linked glycosylation"/>
    <property type="evidence" value="ECO:0007669"/>
    <property type="project" value="TreeGrafter"/>
</dbReference>
<keyword evidence="5" id="KW-0812">Transmembrane</keyword>
<organism evidence="12 13">
    <name type="scientific">Holothuria leucospilota</name>
    <name type="common">Black long sea cucumber</name>
    <name type="synonym">Mertensiothuria leucospilota</name>
    <dbReference type="NCBI Taxonomy" id="206669"/>
    <lineage>
        <taxon>Eukaryota</taxon>
        <taxon>Metazoa</taxon>
        <taxon>Echinodermata</taxon>
        <taxon>Eleutherozoa</taxon>
        <taxon>Echinozoa</taxon>
        <taxon>Holothuroidea</taxon>
        <taxon>Aspidochirotacea</taxon>
        <taxon>Aspidochirotida</taxon>
        <taxon>Holothuriidae</taxon>
        <taxon>Holothuria</taxon>
    </lineage>
</organism>
<comment type="caution">
    <text evidence="12">The sequence shown here is derived from an EMBL/GenBank/DDBJ whole genome shotgun (WGS) entry which is preliminary data.</text>
</comment>
<evidence type="ECO:0000256" key="6">
    <source>
        <dbReference type="ARBA" id="ARBA00022968"/>
    </source>
</evidence>
<keyword evidence="13" id="KW-1185">Reference proteome</keyword>
<evidence type="ECO:0000256" key="7">
    <source>
        <dbReference type="ARBA" id="ARBA00022989"/>
    </source>
</evidence>
<keyword evidence="9" id="KW-0472">Membrane</keyword>
<dbReference type="GO" id="GO:0000139">
    <property type="term" value="C:Golgi membrane"/>
    <property type="evidence" value="ECO:0007669"/>
    <property type="project" value="UniProtKB-SubCell"/>
</dbReference>
<keyword evidence="3 11" id="KW-0328">Glycosyltransferase</keyword>
<evidence type="ECO:0000256" key="8">
    <source>
        <dbReference type="ARBA" id="ARBA00023034"/>
    </source>
</evidence>
<keyword evidence="8 11" id="KW-0333">Golgi apparatus</keyword>
<protein>
    <recommendedName>
        <fullName evidence="11">Hexosyltransferase</fullName>
        <ecNumber evidence="11">2.4.1.-</ecNumber>
    </recommendedName>
</protein>
<comment type="similarity">
    <text evidence="2 11">Belongs to the glycosyltransferase 31 family.</text>
</comment>
<evidence type="ECO:0000256" key="5">
    <source>
        <dbReference type="ARBA" id="ARBA00022692"/>
    </source>
</evidence>
<evidence type="ECO:0000256" key="9">
    <source>
        <dbReference type="ARBA" id="ARBA00023136"/>
    </source>
</evidence>
<accession>A0A9Q1C781</accession>
<dbReference type="OrthoDB" id="2139606at2759"/>
<dbReference type="FunFam" id="3.90.550.50:FF:000001">
    <property type="entry name" value="Hexosyltransferase"/>
    <property type="match status" value="1"/>
</dbReference>
<dbReference type="Pfam" id="PF01762">
    <property type="entry name" value="Galactosyl_T"/>
    <property type="match status" value="1"/>
</dbReference>
<dbReference type="EMBL" id="JAIZAY010000007">
    <property type="protein sequence ID" value="KAJ8039141.1"/>
    <property type="molecule type" value="Genomic_DNA"/>
</dbReference>
<keyword evidence="4" id="KW-0808">Transferase</keyword>
<keyword evidence="6" id="KW-0735">Signal-anchor</keyword>
<evidence type="ECO:0000256" key="4">
    <source>
        <dbReference type="ARBA" id="ARBA00022679"/>
    </source>
</evidence>
<keyword evidence="10" id="KW-0325">Glycoprotein</keyword>
<evidence type="ECO:0000256" key="1">
    <source>
        <dbReference type="ARBA" id="ARBA00004323"/>
    </source>
</evidence>
<dbReference type="InterPro" id="IPR002659">
    <property type="entry name" value="Glyco_trans_31"/>
</dbReference>